<dbReference type="InterPro" id="IPR054528">
    <property type="entry name" value="TcaA_5th"/>
</dbReference>
<dbReference type="Proteomes" id="UP000192486">
    <property type="component" value="Chromosome"/>
</dbReference>
<name>A0ABM6JWS5_SPOUR</name>
<evidence type="ECO:0000313" key="3">
    <source>
        <dbReference type="EMBL" id="ARF14727.1"/>
    </source>
</evidence>
<keyword evidence="4" id="KW-1185">Reference proteome</keyword>
<evidence type="ECO:0000259" key="2">
    <source>
        <dbReference type="Pfam" id="PF22819"/>
    </source>
</evidence>
<protein>
    <recommendedName>
        <fullName evidence="2">TcaA protein NTF2-like domain-containing protein</fullName>
    </recommendedName>
</protein>
<reference evidence="3 4" key="1">
    <citation type="submission" date="2016-04" db="EMBL/GenBank/DDBJ databases">
        <title>Comparative Genomics and Epigenetics of Sporosarcina ureae.</title>
        <authorList>
            <person name="Oliver A.S."/>
            <person name="Cooper K.K."/>
        </authorList>
    </citation>
    <scope>NUCLEOTIDE SEQUENCE [LARGE SCALE GENOMIC DNA]</scope>
    <source>
        <strain evidence="3 4">S204</strain>
    </source>
</reference>
<proteinExistence type="predicted"/>
<gene>
    <name evidence="3" type="ORF">SporoS204_11560</name>
</gene>
<feature type="transmembrane region" description="Helical" evidence="1">
    <location>
        <begin position="37"/>
        <end position="56"/>
    </location>
</feature>
<keyword evidence="1" id="KW-0812">Transmembrane</keyword>
<evidence type="ECO:0000256" key="1">
    <source>
        <dbReference type="SAM" id="Phobius"/>
    </source>
</evidence>
<dbReference type="Pfam" id="PF22819">
    <property type="entry name" value="TcaA_5th"/>
    <property type="match status" value="1"/>
</dbReference>
<accession>A0ABM6JWS5</accession>
<dbReference type="EMBL" id="CP015108">
    <property type="protein sequence ID" value="ARF14727.1"/>
    <property type="molecule type" value="Genomic_DNA"/>
</dbReference>
<keyword evidence="1" id="KW-1133">Transmembrane helix</keyword>
<organism evidence="3 4">
    <name type="scientific">Sporosarcina ureae</name>
    <dbReference type="NCBI Taxonomy" id="1571"/>
    <lineage>
        <taxon>Bacteria</taxon>
        <taxon>Bacillati</taxon>
        <taxon>Bacillota</taxon>
        <taxon>Bacilli</taxon>
        <taxon>Bacillales</taxon>
        <taxon>Caryophanaceae</taxon>
        <taxon>Sporosarcina</taxon>
    </lineage>
</organism>
<keyword evidence="1" id="KW-0472">Membrane</keyword>
<dbReference type="RefSeq" id="WP_029053578.1">
    <property type="nucleotide sequence ID" value="NZ_CP015108.1"/>
</dbReference>
<feature type="domain" description="TcaA protein NTF2-like" evidence="2">
    <location>
        <begin position="131"/>
        <end position="243"/>
    </location>
</feature>
<evidence type="ECO:0000313" key="4">
    <source>
        <dbReference type="Proteomes" id="UP000192486"/>
    </source>
</evidence>
<sequence>MKCTRCGRHLQPRHEDCPNCGEPIVYKLEKSHNVAKMLFFAVLTIGALVAVVVILYSDHDFTLKKKSVKQATESVLGESTTNPDYDDEWVEEEYELVADDPGMTSESVTVQSDPVIGNTQEYEVDEPLPMRELVEEFYQDYRLMYSESLNNLDFSIVASLLTPNSSAYSEMYKYIDDIKNSGYYFNFYDNEILDYYRDKGMLYLKTYEAFDLIDQNGIVTSHQRNKTYAIVLNYNNVPVQIDAIEITNYYR</sequence>